<dbReference type="Pfam" id="PF00072">
    <property type="entry name" value="Response_reg"/>
    <property type="match status" value="1"/>
</dbReference>
<comment type="caution">
    <text evidence="7">The sequence shown here is derived from an EMBL/GenBank/DDBJ whole genome shotgun (WGS) entry which is preliminary data.</text>
</comment>
<evidence type="ECO:0000256" key="2">
    <source>
        <dbReference type="ARBA" id="ARBA00023125"/>
    </source>
</evidence>
<evidence type="ECO:0000256" key="3">
    <source>
        <dbReference type="ARBA" id="ARBA00023163"/>
    </source>
</evidence>
<feature type="domain" description="Response regulatory" evidence="6">
    <location>
        <begin position="4"/>
        <end position="121"/>
    </location>
</feature>
<dbReference type="InterPro" id="IPR011006">
    <property type="entry name" value="CheY-like_superfamily"/>
</dbReference>
<dbReference type="SMART" id="SM00448">
    <property type="entry name" value="REC"/>
    <property type="match status" value="1"/>
</dbReference>
<dbReference type="InterPro" id="IPR000792">
    <property type="entry name" value="Tscrpt_reg_LuxR_C"/>
</dbReference>
<evidence type="ECO:0000256" key="1">
    <source>
        <dbReference type="ARBA" id="ARBA00023015"/>
    </source>
</evidence>
<dbReference type="PROSITE" id="PS50110">
    <property type="entry name" value="RESPONSE_REGULATORY"/>
    <property type="match status" value="1"/>
</dbReference>
<dbReference type="SUPFAM" id="SSF52172">
    <property type="entry name" value="CheY-like"/>
    <property type="match status" value="1"/>
</dbReference>
<sequence length="222" mass="23893">MTLRILILDDHRMLVEALAARLGTEPDLLVAARAPGGIDTVVAYAARTRPDVVVIEVAPFDDERRELLLRLGRRLPDAHVVALTAADDGETAAEVVRLGVEGWVSKESDVDDLVEMIRAVAQGRGWFPPRQLGAVLDRLRAEARHDGGGGGPLDTLTDREREILAAMVDGQAPTVVARRLRVSANTVRTHVSSIYEKLGVHSRMEAVALARTLGPAPAPVSS</sequence>
<dbReference type="SMART" id="SM00421">
    <property type="entry name" value="HTH_LUXR"/>
    <property type="match status" value="1"/>
</dbReference>
<evidence type="ECO:0000259" key="6">
    <source>
        <dbReference type="PROSITE" id="PS50110"/>
    </source>
</evidence>
<dbReference type="EMBL" id="JAJNDB010000005">
    <property type="protein sequence ID" value="MCD2195936.1"/>
    <property type="molecule type" value="Genomic_DNA"/>
</dbReference>
<keyword evidence="1" id="KW-0805">Transcription regulation</keyword>
<reference evidence="7 8" key="1">
    <citation type="submission" date="2021-11" db="EMBL/GenBank/DDBJ databases">
        <title>Draft genome sequence of Actinomycetospora sp. SF1 isolated from the rhizosphere soil.</title>
        <authorList>
            <person name="Duangmal K."/>
            <person name="Chantavorakit T."/>
        </authorList>
    </citation>
    <scope>NUCLEOTIDE SEQUENCE [LARGE SCALE GENOMIC DNA]</scope>
    <source>
        <strain evidence="7 8">TBRC 5722</strain>
    </source>
</reference>
<accession>A0ABS8PCC2</accession>
<dbReference type="Proteomes" id="UP001199469">
    <property type="component" value="Unassembled WGS sequence"/>
</dbReference>
<dbReference type="Pfam" id="PF00196">
    <property type="entry name" value="GerE"/>
    <property type="match status" value="1"/>
</dbReference>
<dbReference type="PROSITE" id="PS50043">
    <property type="entry name" value="HTH_LUXR_2"/>
    <property type="match status" value="1"/>
</dbReference>
<evidence type="ECO:0000313" key="8">
    <source>
        <dbReference type="Proteomes" id="UP001199469"/>
    </source>
</evidence>
<keyword evidence="3" id="KW-0804">Transcription</keyword>
<dbReference type="InterPro" id="IPR016032">
    <property type="entry name" value="Sig_transdc_resp-reg_C-effctor"/>
</dbReference>
<dbReference type="Gene3D" id="3.40.50.2300">
    <property type="match status" value="1"/>
</dbReference>
<keyword evidence="2" id="KW-0238">DNA-binding</keyword>
<dbReference type="SUPFAM" id="SSF46894">
    <property type="entry name" value="C-terminal effector domain of the bipartite response regulators"/>
    <property type="match status" value="1"/>
</dbReference>
<dbReference type="PANTHER" id="PTHR44688">
    <property type="entry name" value="DNA-BINDING TRANSCRIPTIONAL ACTIVATOR DEVR_DOSR"/>
    <property type="match status" value="1"/>
</dbReference>
<proteinExistence type="predicted"/>
<feature type="domain" description="HTH luxR-type" evidence="5">
    <location>
        <begin position="149"/>
        <end position="214"/>
    </location>
</feature>
<dbReference type="CDD" id="cd06170">
    <property type="entry name" value="LuxR_C_like"/>
    <property type="match status" value="1"/>
</dbReference>
<evidence type="ECO:0000313" key="7">
    <source>
        <dbReference type="EMBL" id="MCD2195936.1"/>
    </source>
</evidence>
<gene>
    <name evidence="7" type="ORF">LQ327_21435</name>
</gene>
<dbReference type="RefSeq" id="WP_230737798.1">
    <property type="nucleotide sequence ID" value="NZ_JAJNDB010000005.1"/>
</dbReference>
<organism evidence="7 8">
    <name type="scientific">Actinomycetospora endophytica</name>
    <dbReference type="NCBI Taxonomy" id="2291215"/>
    <lineage>
        <taxon>Bacteria</taxon>
        <taxon>Bacillati</taxon>
        <taxon>Actinomycetota</taxon>
        <taxon>Actinomycetes</taxon>
        <taxon>Pseudonocardiales</taxon>
        <taxon>Pseudonocardiaceae</taxon>
        <taxon>Actinomycetospora</taxon>
    </lineage>
</organism>
<keyword evidence="8" id="KW-1185">Reference proteome</keyword>
<evidence type="ECO:0000259" key="5">
    <source>
        <dbReference type="PROSITE" id="PS50043"/>
    </source>
</evidence>
<comment type="caution">
    <text evidence="4">Lacks conserved residue(s) required for the propagation of feature annotation.</text>
</comment>
<dbReference type="PANTHER" id="PTHR44688:SF16">
    <property type="entry name" value="DNA-BINDING TRANSCRIPTIONAL ACTIVATOR DEVR_DOSR"/>
    <property type="match status" value="1"/>
</dbReference>
<evidence type="ECO:0000256" key="4">
    <source>
        <dbReference type="PROSITE-ProRule" id="PRU00169"/>
    </source>
</evidence>
<protein>
    <submittedName>
        <fullName evidence="7">Response regulator transcription factor</fullName>
    </submittedName>
</protein>
<dbReference type="InterPro" id="IPR001789">
    <property type="entry name" value="Sig_transdc_resp-reg_receiver"/>
</dbReference>
<name>A0ABS8PCC2_9PSEU</name>
<dbReference type="PRINTS" id="PR00038">
    <property type="entry name" value="HTHLUXR"/>
</dbReference>